<dbReference type="RefSeq" id="WP_011270152.1">
    <property type="nucleotide sequence ID" value="NC_007100.1"/>
</dbReference>
<evidence type="ECO:0000259" key="2">
    <source>
        <dbReference type="PROSITE" id="PS50994"/>
    </source>
</evidence>
<dbReference type="InterPro" id="IPR012337">
    <property type="entry name" value="RNaseH-like_sf"/>
</dbReference>
<dbReference type="Pfam" id="PF22483">
    <property type="entry name" value="Mu-transpos_C_2"/>
    <property type="match status" value="1"/>
</dbReference>
<dbReference type="PANTHER" id="PTHR35004:SF8">
    <property type="entry name" value="TRANSPOSASE RV3428C-RELATED"/>
    <property type="match status" value="1"/>
</dbReference>
<dbReference type="InterPro" id="IPR036397">
    <property type="entry name" value="RNaseH_sf"/>
</dbReference>
<dbReference type="GO" id="GO:0003676">
    <property type="term" value="F:nucleic acid binding"/>
    <property type="evidence" value="ECO:0007669"/>
    <property type="project" value="InterPro"/>
</dbReference>
<proteinExistence type="inferred from homology"/>
<keyword evidence="3" id="KW-0614">Plasmid</keyword>
<name>Q4W1U2_PSEAI</name>
<dbReference type="PROSITE" id="PS50994">
    <property type="entry name" value="INTEGRASE"/>
    <property type="match status" value="1"/>
</dbReference>
<dbReference type="InterPro" id="IPR054353">
    <property type="entry name" value="IstA-like_C"/>
</dbReference>
<protein>
    <submittedName>
        <fullName evidence="3">Transposase subunit A</fullName>
    </submittedName>
</protein>
<comment type="similarity">
    <text evidence="1">Belongs to the transposase IS21/IS408/IS1162 family.</text>
</comment>
<organism evidence="3">
    <name type="scientific">Pseudomonas aeruginosa</name>
    <dbReference type="NCBI Taxonomy" id="287"/>
    <lineage>
        <taxon>Bacteria</taxon>
        <taxon>Pseudomonadati</taxon>
        <taxon>Pseudomonadota</taxon>
        <taxon>Gammaproteobacteria</taxon>
        <taxon>Pseudomonadales</taxon>
        <taxon>Pseudomonadaceae</taxon>
        <taxon>Pseudomonas</taxon>
    </lineage>
</organism>
<sequence length="516" mass="59255">MKIPIAKQREIVRLLNYADLSHRTIGKLAGVSHNTVRALRDQLALTGESWATLEDLDDPAFARRLQTGSAIAGPRKATPEWQAVHEQLRRPDMTLELLWQEFREQEPNGVSYAQFTRHYRTWLKKQKLSMRQVHIPGDKLFVDFCGRTMPIVDQATGSISHAQVFVATMGCSGYLYAVAVASQTTGDWLHCHVQALAHLNGVPRFVVPDNLKAAVITSQREQLQLNRAYAELADHYGFTILPARPRKPQDKSLAEVGVQIVQRWVLARLRHQTFFSLDELNKQLKYWMAQLNQRTTRTYPKSRLARFREIDLPALVDLPERHYDFHQWRYQVRVGADYHVEYERHQYSVPYQYAHQVVDLRINVDWLEIVCQRRVIATHRRSNTSGVSTLPEHLAPNHRHFQEGQPQALLDWAKQVGPATETFVLRNLEERQQFATGLRAMVSLRHMLRKEQLSTARLESACAYALMLGTLSVTRLQAILRNEADLRRAPSQSAAPVEHANIRGAAYYAAQPEDFA</sequence>
<dbReference type="AlphaFoldDB" id="Q4W1U2"/>
<dbReference type="EMBL" id="AJ877225">
    <property type="protein sequence ID" value="CAI46952.1"/>
    <property type="molecule type" value="Genomic_DNA"/>
</dbReference>
<evidence type="ECO:0000256" key="1">
    <source>
        <dbReference type="ARBA" id="ARBA00009277"/>
    </source>
</evidence>
<dbReference type="InterPro" id="IPR001584">
    <property type="entry name" value="Integrase_cat-core"/>
</dbReference>
<dbReference type="Gene3D" id="3.30.420.10">
    <property type="entry name" value="Ribonuclease H-like superfamily/Ribonuclease H"/>
    <property type="match status" value="1"/>
</dbReference>
<dbReference type="NCBIfam" id="NF033546">
    <property type="entry name" value="transpos_IS21"/>
    <property type="match status" value="1"/>
</dbReference>
<reference evidence="3" key="1">
    <citation type="journal article" date="2005" name="J. Bacteriol.">
        <title>The IncP-6 plasmid Rms149 consists of a small mobilizable backbone with multiple large insertions.</title>
        <authorList>
            <person name="Haines A.S."/>
            <person name="Jones K."/>
            <person name="Cheung M."/>
            <person name="Thomas C.M."/>
        </authorList>
    </citation>
    <scope>NUCLEOTIDE SEQUENCE [LARGE SCALE GENOMIC DNA]</scope>
    <source>
        <strain evidence="3">Ps142</strain>
        <plasmid evidence="3">Rms149</plasmid>
    </source>
</reference>
<dbReference type="PANTHER" id="PTHR35004">
    <property type="entry name" value="TRANSPOSASE RV3428C-RELATED"/>
    <property type="match status" value="1"/>
</dbReference>
<dbReference type="SUPFAM" id="SSF53098">
    <property type="entry name" value="Ribonuclease H-like"/>
    <property type="match status" value="1"/>
</dbReference>
<evidence type="ECO:0000313" key="3">
    <source>
        <dbReference type="EMBL" id="CAI46952.1"/>
    </source>
</evidence>
<gene>
    <name evidence="3" type="primary">istA-2</name>
</gene>
<geneLocation type="plasmid" evidence="3">
    <name>Rms149</name>
</geneLocation>
<dbReference type="GO" id="GO:0015074">
    <property type="term" value="P:DNA integration"/>
    <property type="evidence" value="ECO:0007669"/>
    <property type="project" value="InterPro"/>
</dbReference>
<dbReference type="Pfam" id="PF00665">
    <property type="entry name" value="rve"/>
    <property type="match status" value="1"/>
</dbReference>
<accession>Q4W1U2</accession>
<feature type="domain" description="Integrase catalytic" evidence="2">
    <location>
        <begin position="132"/>
        <end position="308"/>
    </location>
</feature>